<evidence type="ECO:0000256" key="1">
    <source>
        <dbReference type="ARBA" id="ARBA00000085"/>
    </source>
</evidence>
<dbReference type="Gene3D" id="3.30.565.10">
    <property type="entry name" value="Histidine kinase-like ATPase, C-terminal domain"/>
    <property type="match status" value="1"/>
</dbReference>
<feature type="coiled-coil region" evidence="9">
    <location>
        <begin position="185"/>
        <end position="215"/>
    </location>
</feature>
<name>A0A4Y7RRL7_9FIRM</name>
<dbReference type="Proteomes" id="UP000297597">
    <property type="component" value="Unassembled WGS sequence"/>
</dbReference>
<keyword evidence="5" id="KW-0547">Nucleotide-binding</keyword>
<dbReference type="InterPro" id="IPR036097">
    <property type="entry name" value="HisK_dim/P_sf"/>
</dbReference>
<dbReference type="Gene3D" id="1.10.287.130">
    <property type="match status" value="1"/>
</dbReference>
<dbReference type="InterPro" id="IPR003661">
    <property type="entry name" value="HisK_dim/P_dom"/>
</dbReference>
<evidence type="ECO:0000256" key="9">
    <source>
        <dbReference type="SAM" id="Coils"/>
    </source>
</evidence>
<comment type="caution">
    <text evidence="12">The sequence shown here is derived from an EMBL/GenBank/DDBJ whole genome shotgun (WGS) entry which is preliminary data.</text>
</comment>
<evidence type="ECO:0000256" key="5">
    <source>
        <dbReference type="ARBA" id="ARBA00022741"/>
    </source>
</evidence>
<feature type="transmembrane region" description="Helical" evidence="10">
    <location>
        <begin position="38"/>
        <end position="63"/>
    </location>
</feature>
<dbReference type="SMART" id="SM00387">
    <property type="entry name" value="HATPase_c"/>
    <property type="match status" value="1"/>
</dbReference>
<evidence type="ECO:0000256" key="6">
    <source>
        <dbReference type="ARBA" id="ARBA00022777"/>
    </source>
</evidence>
<dbReference type="PRINTS" id="PR00344">
    <property type="entry name" value="BCTRLSENSOR"/>
</dbReference>
<accession>A0A4Y7RRL7</accession>
<dbReference type="PANTHER" id="PTHR43065">
    <property type="entry name" value="SENSOR HISTIDINE KINASE"/>
    <property type="match status" value="1"/>
</dbReference>
<dbReference type="OrthoDB" id="9784397at2"/>
<dbReference type="InterPro" id="IPR003594">
    <property type="entry name" value="HATPase_dom"/>
</dbReference>
<dbReference type="PROSITE" id="PS50109">
    <property type="entry name" value="HIS_KIN"/>
    <property type="match status" value="1"/>
</dbReference>
<keyword evidence="10" id="KW-1133">Transmembrane helix</keyword>
<dbReference type="EC" id="2.7.13.3" evidence="2"/>
<dbReference type="EMBL" id="QFFZ01000015">
    <property type="protein sequence ID" value="TEB11359.1"/>
    <property type="molecule type" value="Genomic_DNA"/>
</dbReference>
<feature type="transmembrane region" description="Helical" evidence="10">
    <location>
        <begin position="108"/>
        <end position="126"/>
    </location>
</feature>
<dbReference type="InterPro" id="IPR005467">
    <property type="entry name" value="His_kinase_dom"/>
</dbReference>
<keyword evidence="13" id="KW-1185">Reference proteome</keyword>
<evidence type="ECO:0000259" key="11">
    <source>
        <dbReference type="PROSITE" id="PS50109"/>
    </source>
</evidence>
<keyword evidence="6 12" id="KW-0418">Kinase</keyword>
<dbReference type="SUPFAM" id="SSF55874">
    <property type="entry name" value="ATPase domain of HSP90 chaperone/DNA topoisomerase II/histidine kinase"/>
    <property type="match status" value="1"/>
</dbReference>
<evidence type="ECO:0000256" key="7">
    <source>
        <dbReference type="ARBA" id="ARBA00022840"/>
    </source>
</evidence>
<evidence type="ECO:0000256" key="10">
    <source>
        <dbReference type="SAM" id="Phobius"/>
    </source>
</evidence>
<sequence>MRKDTGKRQYSFYEHLSTMHMFCMFILMLGFIEYKHSPFIYPAFNLIVFTFLSLAGLGIVLFLNPSSYHNTKEGQFLDSSAPDLKVKLFYMVFPFLVVLTLYCLKDNGVLLETLFVLPVLFTSTVIGKKASYAMSTVCTLILVYTPELTLNSLVTALESNIFIIGAMYAVGWFVGGMMDIEAQHRKQLRQSVLDLKAEINRREQMEKEIARLDRLNMIGEMAAGIGHEIRNPMTTVRGFLQLLQGRDKYAGDREFFDLMIEELDRANSIIAEFLSLAKNKAVVLTEHDLNSIINNIYPLIVADAMISDKNTIKELGEIPLLYLDEKEIRQLILNLVRNGLEAMSPNGVLTLRTFIDGEEAVLAVKDEGSGIALDILEKIGTPFFTTKENGTGLGLAVCYSIAARHNAVIKVETAATGTTFYVRFKLPGINQ</sequence>
<feature type="transmembrane region" description="Helical" evidence="10">
    <location>
        <begin position="12"/>
        <end position="32"/>
    </location>
</feature>
<dbReference type="PANTHER" id="PTHR43065:SF46">
    <property type="entry name" value="C4-DICARBOXYLATE TRANSPORT SENSOR PROTEIN DCTB"/>
    <property type="match status" value="1"/>
</dbReference>
<gene>
    <name evidence="12" type="primary">kinE_6</name>
    <name evidence="12" type="ORF">Pmgp_01722</name>
</gene>
<keyword evidence="4 12" id="KW-0808">Transferase</keyword>
<protein>
    <recommendedName>
        <fullName evidence="2">histidine kinase</fullName>
        <ecNumber evidence="2">2.7.13.3</ecNumber>
    </recommendedName>
</protein>
<organism evidence="12 13">
    <name type="scientific">Pelotomaculum propionicicum</name>
    <dbReference type="NCBI Taxonomy" id="258475"/>
    <lineage>
        <taxon>Bacteria</taxon>
        <taxon>Bacillati</taxon>
        <taxon>Bacillota</taxon>
        <taxon>Clostridia</taxon>
        <taxon>Eubacteriales</taxon>
        <taxon>Desulfotomaculaceae</taxon>
        <taxon>Pelotomaculum</taxon>
    </lineage>
</organism>
<evidence type="ECO:0000256" key="3">
    <source>
        <dbReference type="ARBA" id="ARBA00022553"/>
    </source>
</evidence>
<evidence type="ECO:0000256" key="8">
    <source>
        <dbReference type="ARBA" id="ARBA00023012"/>
    </source>
</evidence>
<keyword evidence="9" id="KW-0175">Coiled coil</keyword>
<proteinExistence type="predicted"/>
<keyword evidence="3" id="KW-0597">Phosphoprotein</keyword>
<keyword evidence="8" id="KW-0902">Two-component regulatory system</keyword>
<feature type="domain" description="Histidine kinase" evidence="11">
    <location>
        <begin position="224"/>
        <end position="428"/>
    </location>
</feature>
<evidence type="ECO:0000256" key="2">
    <source>
        <dbReference type="ARBA" id="ARBA00012438"/>
    </source>
</evidence>
<keyword evidence="10" id="KW-0812">Transmembrane</keyword>
<evidence type="ECO:0000313" key="12">
    <source>
        <dbReference type="EMBL" id="TEB11359.1"/>
    </source>
</evidence>
<evidence type="ECO:0000256" key="4">
    <source>
        <dbReference type="ARBA" id="ARBA00022679"/>
    </source>
</evidence>
<evidence type="ECO:0000313" key="13">
    <source>
        <dbReference type="Proteomes" id="UP000297597"/>
    </source>
</evidence>
<dbReference type="InterPro" id="IPR004358">
    <property type="entry name" value="Sig_transdc_His_kin-like_C"/>
</dbReference>
<dbReference type="CDD" id="cd00082">
    <property type="entry name" value="HisKA"/>
    <property type="match status" value="1"/>
</dbReference>
<dbReference type="SUPFAM" id="SSF47384">
    <property type="entry name" value="Homodimeric domain of signal transducing histidine kinase"/>
    <property type="match status" value="1"/>
</dbReference>
<comment type="catalytic activity">
    <reaction evidence="1">
        <text>ATP + protein L-histidine = ADP + protein N-phospho-L-histidine.</text>
        <dbReference type="EC" id="2.7.13.3"/>
    </reaction>
</comment>
<dbReference type="SMART" id="SM00388">
    <property type="entry name" value="HisKA"/>
    <property type="match status" value="1"/>
</dbReference>
<dbReference type="Pfam" id="PF02518">
    <property type="entry name" value="HATPase_c"/>
    <property type="match status" value="1"/>
</dbReference>
<dbReference type="AlphaFoldDB" id="A0A4Y7RRL7"/>
<dbReference type="InterPro" id="IPR036890">
    <property type="entry name" value="HATPase_C_sf"/>
</dbReference>
<keyword evidence="10" id="KW-0472">Membrane</keyword>
<dbReference type="GO" id="GO:0005524">
    <property type="term" value="F:ATP binding"/>
    <property type="evidence" value="ECO:0007669"/>
    <property type="project" value="UniProtKB-KW"/>
</dbReference>
<keyword evidence="7" id="KW-0067">ATP-binding</keyword>
<feature type="transmembrane region" description="Helical" evidence="10">
    <location>
        <begin position="84"/>
        <end position="102"/>
    </location>
</feature>
<dbReference type="Pfam" id="PF00512">
    <property type="entry name" value="HisKA"/>
    <property type="match status" value="1"/>
</dbReference>
<dbReference type="GO" id="GO:0000155">
    <property type="term" value="F:phosphorelay sensor kinase activity"/>
    <property type="evidence" value="ECO:0007669"/>
    <property type="project" value="InterPro"/>
</dbReference>
<reference evidence="12 13" key="1">
    <citation type="journal article" date="2018" name="Environ. Microbiol.">
        <title>Novel energy conservation strategies and behaviour of Pelotomaculum schinkii driving syntrophic propionate catabolism.</title>
        <authorList>
            <person name="Hidalgo-Ahumada C.A.P."/>
            <person name="Nobu M.K."/>
            <person name="Narihiro T."/>
            <person name="Tamaki H."/>
            <person name="Liu W.T."/>
            <person name="Kamagata Y."/>
            <person name="Stams A.J.M."/>
            <person name="Imachi H."/>
            <person name="Sousa D.Z."/>
        </authorList>
    </citation>
    <scope>NUCLEOTIDE SEQUENCE [LARGE SCALE GENOMIC DNA]</scope>
    <source>
        <strain evidence="12 13">MGP</strain>
    </source>
</reference>